<dbReference type="HOGENOM" id="CLU_3186838_0_0_10"/>
<dbReference type="AlphaFoldDB" id="B7BGT0"/>
<comment type="caution">
    <text evidence="1">The sequence shown here is derived from an EMBL/GenBank/DDBJ whole genome shotgun (WGS) entry which is preliminary data.</text>
</comment>
<reference evidence="1 2" key="2">
    <citation type="submission" date="2008-10" db="EMBL/GenBank/DDBJ databases">
        <authorList>
            <person name="Fulton L."/>
            <person name="Clifton S."/>
            <person name="Fulton B."/>
            <person name="Xu J."/>
            <person name="Minx P."/>
            <person name="Pepin K.H."/>
            <person name="Johnson M."/>
            <person name="Bhonagiri V."/>
            <person name="Nash W.E."/>
            <person name="Mardis E.R."/>
            <person name="Wilson R.K."/>
        </authorList>
    </citation>
    <scope>NUCLEOTIDE SEQUENCE [LARGE SCALE GENOMIC DNA]</scope>
    <source>
        <strain evidence="1 2">DSM 18315</strain>
    </source>
</reference>
<protein>
    <submittedName>
        <fullName evidence="1">Uncharacterized protein</fullName>
    </submittedName>
</protein>
<dbReference type="EMBL" id="ABYH01000419">
    <property type="protein sequence ID" value="EEC94383.1"/>
    <property type="molecule type" value="Genomic_DNA"/>
</dbReference>
<accession>B7BGT0</accession>
<organism evidence="1 2">
    <name type="scientific">Parabacteroides johnsonii DSM 18315</name>
    <dbReference type="NCBI Taxonomy" id="537006"/>
    <lineage>
        <taxon>Bacteria</taxon>
        <taxon>Pseudomonadati</taxon>
        <taxon>Bacteroidota</taxon>
        <taxon>Bacteroidia</taxon>
        <taxon>Bacteroidales</taxon>
        <taxon>Tannerellaceae</taxon>
        <taxon>Parabacteroides</taxon>
    </lineage>
</organism>
<name>B7BGT0_9BACT</name>
<sequence length="46" mass="5355">MFPLLVGNLKSEDYFYAQKKEHEKENSIKIAFYCKLFGGCVQPVLQ</sequence>
<evidence type="ECO:0000313" key="1">
    <source>
        <dbReference type="EMBL" id="EEC94383.1"/>
    </source>
</evidence>
<reference evidence="1 2" key="1">
    <citation type="submission" date="2008-10" db="EMBL/GenBank/DDBJ databases">
        <title>Draft genome sequence of Parabacteroides johnsonii (DSM 18315).</title>
        <authorList>
            <person name="Sudarsanam P."/>
            <person name="Ley R."/>
            <person name="Guruge J."/>
            <person name="Turnbaugh P.J."/>
            <person name="Mahowald M."/>
            <person name="Liep D."/>
            <person name="Gordon J."/>
        </authorList>
    </citation>
    <scope>NUCLEOTIDE SEQUENCE [LARGE SCALE GENOMIC DNA]</scope>
    <source>
        <strain evidence="1 2">DSM 18315</strain>
    </source>
</reference>
<evidence type="ECO:0000313" key="2">
    <source>
        <dbReference type="Proteomes" id="UP000005510"/>
    </source>
</evidence>
<proteinExistence type="predicted"/>
<dbReference type="STRING" id="537006.PRABACTJOHN_04279"/>
<gene>
    <name evidence="1" type="ORF">PRABACTJOHN_04279</name>
</gene>
<dbReference type="Proteomes" id="UP000005510">
    <property type="component" value="Unassembled WGS sequence"/>
</dbReference>